<dbReference type="AlphaFoldDB" id="A0A0F9HSI9"/>
<dbReference type="EMBL" id="LAZR01023561">
    <property type="protein sequence ID" value="KKL78097.1"/>
    <property type="molecule type" value="Genomic_DNA"/>
</dbReference>
<comment type="caution">
    <text evidence="1">The sequence shown here is derived from an EMBL/GenBank/DDBJ whole genome shotgun (WGS) entry which is preliminary data.</text>
</comment>
<protein>
    <submittedName>
        <fullName evidence="1">Uncharacterized protein</fullName>
    </submittedName>
</protein>
<accession>A0A0F9HSI9</accession>
<reference evidence="1" key="1">
    <citation type="journal article" date="2015" name="Nature">
        <title>Complex archaea that bridge the gap between prokaryotes and eukaryotes.</title>
        <authorList>
            <person name="Spang A."/>
            <person name="Saw J.H."/>
            <person name="Jorgensen S.L."/>
            <person name="Zaremba-Niedzwiedzka K."/>
            <person name="Martijn J."/>
            <person name="Lind A.E."/>
            <person name="van Eijk R."/>
            <person name="Schleper C."/>
            <person name="Guy L."/>
            <person name="Ettema T.J."/>
        </authorList>
    </citation>
    <scope>NUCLEOTIDE SEQUENCE</scope>
</reference>
<evidence type="ECO:0000313" key="1">
    <source>
        <dbReference type="EMBL" id="KKL78097.1"/>
    </source>
</evidence>
<sequence length="116" mass="13813">MSYENEEKMEQIDITFDDGRQIKISGKLLAEINNKWSEGIEGPIELTFWREYHLYKTSQGKFVIVYASHRESIYEKEKFKVFSSESEVIEYAKKKDERIIYILLKKANLPIIIEIE</sequence>
<organism evidence="1">
    <name type="scientific">marine sediment metagenome</name>
    <dbReference type="NCBI Taxonomy" id="412755"/>
    <lineage>
        <taxon>unclassified sequences</taxon>
        <taxon>metagenomes</taxon>
        <taxon>ecological metagenomes</taxon>
    </lineage>
</organism>
<gene>
    <name evidence="1" type="ORF">LCGC14_2028240</name>
</gene>
<name>A0A0F9HSI9_9ZZZZ</name>
<proteinExistence type="predicted"/>